<dbReference type="PANTHER" id="PTHR43331:SF1">
    <property type="entry name" value="HOMOSERINE DEHYDROGENASE"/>
    <property type="match status" value="1"/>
</dbReference>
<dbReference type="GO" id="GO:0046872">
    <property type="term" value="F:metal ion binding"/>
    <property type="evidence" value="ECO:0007669"/>
    <property type="project" value="UniProtKB-KW"/>
</dbReference>
<evidence type="ECO:0000313" key="21">
    <source>
        <dbReference type="EMBL" id="OCL27268.1"/>
    </source>
</evidence>
<dbReference type="FunFam" id="3.30.360.10:FF:000005">
    <property type="entry name" value="Homoserine dehydrogenase"/>
    <property type="match status" value="1"/>
</dbReference>
<keyword evidence="12" id="KW-0520">NAD</keyword>
<evidence type="ECO:0000256" key="14">
    <source>
        <dbReference type="ARBA" id="ARBA00023167"/>
    </source>
</evidence>
<protein>
    <recommendedName>
        <fullName evidence="6 18">Homoserine dehydrogenase</fullName>
        <ecNumber evidence="5 18">1.1.1.3</ecNumber>
    </recommendedName>
</protein>
<evidence type="ECO:0000256" key="3">
    <source>
        <dbReference type="ARBA" id="ARBA00005062"/>
    </source>
</evidence>
<dbReference type="AlphaFoldDB" id="A0A1C0AAE5"/>
<evidence type="ECO:0000256" key="17">
    <source>
        <dbReference type="PIRSR" id="PIRSR000098-2"/>
    </source>
</evidence>
<keyword evidence="22" id="KW-1185">Reference proteome</keyword>
<dbReference type="InterPro" id="IPR001342">
    <property type="entry name" value="HDH_cat"/>
</dbReference>
<evidence type="ECO:0000256" key="1">
    <source>
        <dbReference type="ARBA" id="ARBA00001920"/>
    </source>
</evidence>
<dbReference type="Gene3D" id="3.40.50.720">
    <property type="entry name" value="NAD(P)-binding Rossmann-like Domain"/>
    <property type="match status" value="1"/>
</dbReference>
<comment type="catalytic activity">
    <reaction evidence="15">
        <text>L-homoserine + NADP(+) = L-aspartate 4-semialdehyde + NADPH + H(+)</text>
        <dbReference type="Rhea" id="RHEA:15761"/>
        <dbReference type="ChEBI" id="CHEBI:15378"/>
        <dbReference type="ChEBI" id="CHEBI:57476"/>
        <dbReference type="ChEBI" id="CHEBI:57783"/>
        <dbReference type="ChEBI" id="CHEBI:58349"/>
        <dbReference type="ChEBI" id="CHEBI:537519"/>
        <dbReference type="EC" id="1.1.1.3"/>
    </reaction>
    <physiologicalReaction direction="right-to-left" evidence="15">
        <dbReference type="Rhea" id="RHEA:15763"/>
    </physiologicalReaction>
</comment>
<dbReference type="GO" id="GO:0009088">
    <property type="term" value="P:threonine biosynthetic process"/>
    <property type="evidence" value="ECO:0007669"/>
    <property type="project" value="UniProtKB-UniPathway"/>
</dbReference>
<keyword evidence="13" id="KW-0915">Sodium</keyword>
<keyword evidence="8 18" id="KW-0791">Threonine biosynthesis</keyword>
<feature type="domain" description="ACT" evidence="20">
    <location>
        <begin position="352"/>
        <end position="426"/>
    </location>
</feature>
<keyword evidence="9" id="KW-0479">Metal-binding</keyword>
<dbReference type="PIRSF" id="PIRSF000098">
    <property type="entry name" value="Homoser_dehydrog"/>
    <property type="match status" value="1"/>
</dbReference>
<comment type="pathway">
    <text evidence="3 18">Amino-acid biosynthesis; L-methionine biosynthesis via de novo pathway; L-homoserine from L-aspartate: step 3/3.</text>
</comment>
<evidence type="ECO:0000256" key="6">
    <source>
        <dbReference type="ARBA" id="ARBA00013376"/>
    </source>
</evidence>
<comment type="pathway">
    <text evidence="2 18">Amino-acid biosynthesis; L-threonine biosynthesis; L-threonine from L-aspartate: step 3/5.</text>
</comment>
<reference evidence="22" key="1">
    <citation type="submission" date="2016-07" db="EMBL/GenBank/DDBJ databases">
        <authorList>
            <person name="Florea S."/>
            <person name="Webb J.S."/>
            <person name="Jaromczyk J."/>
            <person name="Schardl C.L."/>
        </authorList>
    </citation>
    <scope>NUCLEOTIDE SEQUENCE [LARGE SCALE GENOMIC DNA]</scope>
    <source>
        <strain evidence="22">Z6</strain>
    </source>
</reference>
<feature type="binding site" evidence="17">
    <location>
        <position position="108"/>
    </location>
    <ligand>
        <name>NADPH</name>
        <dbReference type="ChEBI" id="CHEBI:57783"/>
    </ligand>
</feature>
<reference evidence="21 22" key="2">
    <citation type="submission" date="2016-08" db="EMBL/GenBank/DDBJ databases">
        <title>Orenia metallireducens sp. nov. strain Z6, a Novel Metal-reducing Firmicute from the Deep Subsurface.</title>
        <authorList>
            <person name="Maxim B.I."/>
            <person name="Kenneth K."/>
            <person name="Flynn T.M."/>
            <person name="Oloughlin E.J."/>
            <person name="Locke R.A."/>
            <person name="Weber J.R."/>
            <person name="Egan S.M."/>
            <person name="Mackie R.I."/>
            <person name="Cann I.K."/>
        </authorList>
    </citation>
    <scope>NUCLEOTIDE SEQUENCE [LARGE SCALE GENOMIC DNA]</scope>
    <source>
        <strain evidence="21 22">Z6</strain>
    </source>
</reference>
<dbReference type="Gene3D" id="3.30.360.10">
    <property type="entry name" value="Dihydrodipicolinate Reductase, domain 2"/>
    <property type="match status" value="1"/>
</dbReference>
<comment type="cofactor">
    <cofactor evidence="1">
        <name>a metal cation</name>
        <dbReference type="ChEBI" id="CHEBI:25213"/>
    </cofactor>
</comment>
<evidence type="ECO:0000259" key="20">
    <source>
        <dbReference type="PROSITE" id="PS51671"/>
    </source>
</evidence>
<evidence type="ECO:0000256" key="5">
    <source>
        <dbReference type="ARBA" id="ARBA00013213"/>
    </source>
</evidence>
<evidence type="ECO:0000256" key="19">
    <source>
        <dbReference type="RuleBase" id="RU004171"/>
    </source>
</evidence>
<evidence type="ECO:0000256" key="11">
    <source>
        <dbReference type="ARBA" id="ARBA00023002"/>
    </source>
</evidence>
<feature type="binding site" evidence="17">
    <location>
        <begin position="12"/>
        <end position="19"/>
    </location>
    <ligand>
        <name>NADP(+)</name>
        <dbReference type="ChEBI" id="CHEBI:58349"/>
    </ligand>
</feature>
<dbReference type="EC" id="1.1.1.3" evidence="5 18"/>
<dbReference type="InterPro" id="IPR019811">
    <property type="entry name" value="HDH_CS"/>
</dbReference>
<evidence type="ECO:0000256" key="8">
    <source>
        <dbReference type="ARBA" id="ARBA00022697"/>
    </source>
</evidence>
<evidence type="ECO:0000256" key="18">
    <source>
        <dbReference type="RuleBase" id="RU000579"/>
    </source>
</evidence>
<gene>
    <name evidence="21" type="ORF">U472_07310</name>
</gene>
<evidence type="ECO:0000256" key="2">
    <source>
        <dbReference type="ARBA" id="ARBA00005056"/>
    </source>
</evidence>
<keyword evidence="7 18" id="KW-0028">Amino-acid biosynthesis</keyword>
<name>A0A1C0AAE5_9FIRM</name>
<evidence type="ECO:0000256" key="15">
    <source>
        <dbReference type="ARBA" id="ARBA00048841"/>
    </source>
</evidence>
<feature type="active site" description="Proton donor" evidence="16">
    <location>
        <position position="208"/>
    </location>
</feature>
<dbReference type="FunFam" id="3.40.50.720:FF:000062">
    <property type="entry name" value="Homoserine dehydrogenase"/>
    <property type="match status" value="1"/>
</dbReference>
<dbReference type="GO" id="GO:0050661">
    <property type="term" value="F:NADP binding"/>
    <property type="evidence" value="ECO:0007669"/>
    <property type="project" value="InterPro"/>
</dbReference>
<keyword evidence="10 17" id="KW-0521">NADP</keyword>
<proteinExistence type="inferred from homology"/>
<dbReference type="InterPro" id="IPR005106">
    <property type="entry name" value="Asp/hSer_DH_NAD-bd"/>
</dbReference>
<dbReference type="NCBIfam" id="NF004976">
    <property type="entry name" value="PRK06349.1"/>
    <property type="match status" value="1"/>
</dbReference>
<dbReference type="Pfam" id="PF01842">
    <property type="entry name" value="ACT"/>
    <property type="match status" value="1"/>
</dbReference>
<dbReference type="InterPro" id="IPR002912">
    <property type="entry name" value="ACT_dom"/>
</dbReference>
<comment type="caution">
    <text evidence="21">The sequence shown here is derived from an EMBL/GenBank/DDBJ whole genome shotgun (WGS) entry which is preliminary data.</text>
</comment>
<feature type="binding site" evidence="17">
    <location>
        <position position="193"/>
    </location>
    <ligand>
        <name>L-homoserine</name>
        <dbReference type="ChEBI" id="CHEBI:57476"/>
    </ligand>
</feature>
<evidence type="ECO:0000256" key="4">
    <source>
        <dbReference type="ARBA" id="ARBA00006753"/>
    </source>
</evidence>
<evidence type="ECO:0000256" key="16">
    <source>
        <dbReference type="PIRSR" id="PIRSR000098-1"/>
    </source>
</evidence>
<dbReference type="PANTHER" id="PTHR43331">
    <property type="entry name" value="HOMOSERINE DEHYDROGENASE"/>
    <property type="match status" value="1"/>
</dbReference>
<dbReference type="SUPFAM" id="SSF55021">
    <property type="entry name" value="ACT-like"/>
    <property type="match status" value="1"/>
</dbReference>
<dbReference type="PROSITE" id="PS51671">
    <property type="entry name" value="ACT"/>
    <property type="match status" value="1"/>
</dbReference>
<keyword evidence="14 18" id="KW-0486">Methionine biosynthesis</keyword>
<evidence type="ECO:0000256" key="12">
    <source>
        <dbReference type="ARBA" id="ARBA00023027"/>
    </source>
</evidence>
<organism evidence="21 22">
    <name type="scientific">Orenia metallireducens</name>
    <dbReference type="NCBI Taxonomy" id="1413210"/>
    <lineage>
        <taxon>Bacteria</taxon>
        <taxon>Bacillati</taxon>
        <taxon>Bacillota</taxon>
        <taxon>Clostridia</taxon>
        <taxon>Halanaerobiales</taxon>
        <taxon>Halobacteroidaceae</taxon>
        <taxon>Orenia</taxon>
    </lineage>
</organism>
<dbReference type="Gene3D" id="3.30.70.260">
    <property type="match status" value="1"/>
</dbReference>
<dbReference type="PROSITE" id="PS01042">
    <property type="entry name" value="HOMOSER_DHGENASE"/>
    <property type="match status" value="1"/>
</dbReference>
<evidence type="ECO:0000313" key="22">
    <source>
        <dbReference type="Proteomes" id="UP000093514"/>
    </source>
</evidence>
<dbReference type="Proteomes" id="UP000093514">
    <property type="component" value="Unassembled WGS sequence"/>
</dbReference>
<accession>A0A1C0AAE5</accession>
<dbReference type="UniPathway" id="UPA00051">
    <property type="reaction ID" value="UER00465"/>
</dbReference>
<dbReference type="GO" id="GO:0009086">
    <property type="term" value="P:methionine biosynthetic process"/>
    <property type="evidence" value="ECO:0007669"/>
    <property type="project" value="UniProtKB-KW"/>
</dbReference>
<dbReference type="Pfam" id="PF00742">
    <property type="entry name" value="Homoserine_dh"/>
    <property type="match status" value="1"/>
</dbReference>
<keyword evidence="11 18" id="KW-0560">Oxidoreductase</keyword>
<evidence type="ECO:0000256" key="9">
    <source>
        <dbReference type="ARBA" id="ARBA00022723"/>
    </source>
</evidence>
<evidence type="ECO:0000256" key="10">
    <source>
        <dbReference type="ARBA" id="ARBA00022857"/>
    </source>
</evidence>
<dbReference type="SUPFAM" id="SSF55347">
    <property type="entry name" value="Glyceraldehyde-3-phosphate dehydrogenase-like, C-terminal domain"/>
    <property type="match status" value="1"/>
</dbReference>
<dbReference type="UniPathway" id="UPA00050">
    <property type="reaction ID" value="UER00063"/>
</dbReference>
<dbReference type="InterPro" id="IPR016204">
    <property type="entry name" value="HDH"/>
</dbReference>
<evidence type="ECO:0000256" key="7">
    <source>
        <dbReference type="ARBA" id="ARBA00022605"/>
    </source>
</evidence>
<dbReference type="FunFam" id="3.30.70.260:FF:000030">
    <property type="entry name" value="Homoserine dehydrogenase"/>
    <property type="match status" value="1"/>
</dbReference>
<dbReference type="EMBL" id="LWDV01000008">
    <property type="protein sequence ID" value="OCL27268.1"/>
    <property type="molecule type" value="Genomic_DNA"/>
</dbReference>
<evidence type="ECO:0000256" key="13">
    <source>
        <dbReference type="ARBA" id="ARBA00023053"/>
    </source>
</evidence>
<dbReference type="InterPro" id="IPR036291">
    <property type="entry name" value="NAD(P)-bd_dom_sf"/>
</dbReference>
<dbReference type="InterPro" id="IPR045865">
    <property type="entry name" value="ACT-like_dom_sf"/>
</dbReference>
<sequence>MSMKREIKIGLLGCGTVGSGVYKILEQNAESIANKSGAKLVVKKVLVKDKNEPLAVDVDKKLLTENFEDVINDEEIEIVIEVIGGVTPAKDFVLRALESGRSVISANKELIAKHGEEILLAADENGVDFYFEASVGGGIPIISPLKENLAGNKITKVMGIVNGTTNYILTKMDQEGAEFGEVLKKAQELGYAEADPTSDIEGYDAAYKLAILASIAFESRVNIDDLYMEGITKITKEDITYAKELGYKIKLLAIGKQNEGLELRVHPTLLPQEHPLAKVDDVFNAIFIEGDAIGEAMFYGPGAGQMPTGSAIVGDVIAAARNINFGAQGRISCTCFTKKDIKDRDEVESSFYIRLEVLDRPGVLGEITSLLGKQSVSLESVIQHGRSNSTVPLVLVTHEVKEGNLNAALEKIKVLDDVKEIASLIRVEDYK</sequence>
<dbReference type="CDD" id="cd04881">
    <property type="entry name" value="ACT_HSDH-Hom"/>
    <property type="match status" value="1"/>
</dbReference>
<dbReference type="SUPFAM" id="SSF51735">
    <property type="entry name" value="NAD(P)-binding Rossmann-fold domains"/>
    <property type="match status" value="1"/>
</dbReference>
<comment type="similarity">
    <text evidence="4 19">Belongs to the homoserine dehydrogenase family.</text>
</comment>
<dbReference type="Pfam" id="PF03447">
    <property type="entry name" value="NAD_binding_3"/>
    <property type="match status" value="1"/>
</dbReference>
<dbReference type="GO" id="GO:0004412">
    <property type="term" value="F:homoserine dehydrogenase activity"/>
    <property type="evidence" value="ECO:0007669"/>
    <property type="project" value="UniProtKB-EC"/>
</dbReference>